<evidence type="ECO:0000256" key="9">
    <source>
        <dbReference type="ARBA" id="ARBA00049558"/>
    </source>
</evidence>
<dbReference type="GO" id="GO:0005829">
    <property type="term" value="C:cytosol"/>
    <property type="evidence" value="ECO:0007669"/>
    <property type="project" value="TreeGrafter"/>
</dbReference>
<evidence type="ECO:0000256" key="13">
    <source>
        <dbReference type="RuleBase" id="RU364006"/>
    </source>
</evidence>
<reference evidence="15 16" key="1">
    <citation type="submission" date="2016-07" db="EMBL/GenBank/DDBJ databases">
        <title>Pervasive Adenine N6-methylation of Active Genes in Fungi.</title>
        <authorList>
            <consortium name="DOE Joint Genome Institute"/>
            <person name="Mondo S.J."/>
            <person name="Dannebaum R.O."/>
            <person name="Kuo R.C."/>
            <person name="Labutti K."/>
            <person name="Haridas S."/>
            <person name="Kuo A."/>
            <person name="Salamov A."/>
            <person name="Ahrendt S.R."/>
            <person name="Lipzen A."/>
            <person name="Sullivan W."/>
            <person name="Andreopoulos W.B."/>
            <person name="Clum A."/>
            <person name="Lindquist E."/>
            <person name="Daum C."/>
            <person name="Ramamoorthy G.K."/>
            <person name="Gryganskyi A."/>
            <person name="Culley D."/>
            <person name="Magnuson J.K."/>
            <person name="James T.Y."/>
            <person name="O'Malley M.A."/>
            <person name="Stajich J.E."/>
            <person name="Spatafora J.W."/>
            <person name="Visel A."/>
            <person name="Grigoriev I.V."/>
        </authorList>
    </citation>
    <scope>NUCLEOTIDE SEQUENCE [LARGE SCALE GENOMIC DNA]</scope>
    <source>
        <strain evidence="15 16">PL171</strain>
    </source>
</reference>
<dbReference type="NCBIfam" id="NF004064">
    <property type="entry name" value="PRK05578.1"/>
    <property type="match status" value="1"/>
</dbReference>
<dbReference type="InterPro" id="IPR006262">
    <property type="entry name" value="Cyt_deam_tetra"/>
</dbReference>
<keyword evidence="5 12" id="KW-0479">Metal-binding</keyword>
<keyword evidence="7 12" id="KW-0862">Zinc</keyword>
<evidence type="ECO:0000256" key="11">
    <source>
        <dbReference type="PIRSR" id="PIRSR606262-2"/>
    </source>
</evidence>
<dbReference type="InterPro" id="IPR002125">
    <property type="entry name" value="CMP_dCMP_dom"/>
</dbReference>
<dbReference type="EC" id="3.5.4.5" evidence="4 13"/>
<dbReference type="PROSITE" id="PS51747">
    <property type="entry name" value="CYT_DCMP_DEAMINASES_2"/>
    <property type="match status" value="1"/>
</dbReference>
<evidence type="ECO:0000313" key="16">
    <source>
        <dbReference type="Proteomes" id="UP000193411"/>
    </source>
</evidence>
<comment type="catalytic activity">
    <reaction evidence="9 13">
        <text>cytidine + H2O + H(+) = uridine + NH4(+)</text>
        <dbReference type="Rhea" id="RHEA:16069"/>
        <dbReference type="ChEBI" id="CHEBI:15377"/>
        <dbReference type="ChEBI" id="CHEBI:15378"/>
        <dbReference type="ChEBI" id="CHEBI:16704"/>
        <dbReference type="ChEBI" id="CHEBI:17562"/>
        <dbReference type="ChEBI" id="CHEBI:28938"/>
        <dbReference type="EC" id="3.5.4.5"/>
    </reaction>
</comment>
<dbReference type="GO" id="GO:0055086">
    <property type="term" value="P:nucleobase-containing small molecule metabolic process"/>
    <property type="evidence" value="ECO:0007669"/>
    <property type="project" value="UniProtKB-ARBA"/>
</dbReference>
<dbReference type="EMBL" id="MCFL01000031">
    <property type="protein sequence ID" value="ORZ34049.1"/>
    <property type="molecule type" value="Genomic_DNA"/>
</dbReference>
<dbReference type="PANTHER" id="PTHR11644">
    <property type="entry name" value="CYTIDINE DEAMINASE"/>
    <property type="match status" value="1"/>
</dbReference>
<evidence type="ECO:0000256" key="4">
    <source>
        <dbReference type="ARBA" id="ARBA00012783"/>
    </source>
</evidence>
<sequence length="165" mass="18111">MLDSVDLDRWCKHFRVPCQYSITDAQRDLLIAKSAEAKQFSYSPYSKFRVGAALLTGTGKIFTGANIENASYGGCICAERTAYVKAVSEGEKKIIAIAIASDLDTIISPCGICRQYMREFGTQTLVIMTKANGESQTTTVGDILPFSFGPEELGQDTHRTETYRG</sequence>
<comment type="caution">
    <text evidence="15">The sequence shown here is derived from an EMBL/GenBank/DDBJ whole genome shotgun (WGS) entry which is preliminary data.</text>
</comment>
<feature type="binding site" evidence="12">
    <location>
        <position position="77"/>
    </location>
    <ligand>
        <name>Zn(2+)</name>
        <dbReference type="ChEBI" id="CHEBI:29105"/>
        <note>catalytic</note>
    </ligand>
</feature>
<evidence type="ECO:0000256" key="12">
    <source>
        <dbReference type="PIRSR" id="PIRSR606262-3"/>
    </source>
</evidence>
<gene>
    <name evidence="15" type="ORF">BCR44DRAFT_1500748</name>
</gene>
<evidence type="ECO:0000256" key="8">
    <source>
        <dbReference type="ARBA" id="ARBA00032005"/>
    </source>
</evidence>
<dbReference type="Pfam" id="PF00383">
    <property type="entry name" value="dCMP_cyt_deam_1"/>
    <property type="match status" value="1"/>
</dbReference>
<evidence type="ECO:0000259" key="14">
    <source>
        <dbReference type="PROSITE" id="PS51747"/>
    </source>
</evidence>
<evidence type="ECO:0000256" key="5">
    <source>
        <dbReference type="ARBA" id="ARBA00022723"/>
    </source>
</evidence>
<dbReference type="PANTHER" id="PTHR11644:SF2">
    <property type="entry name" value="CYTIDINE DEAMINASE"/>
    <property type="match status" value="1"/>
</dbReference>
<evidence type="ECO:0000256" key="7">
    <source>
        <dbReference type="ARBA" id="ARBA00022833"/>
    </source>
</evidence>
<feature type="active site" description="Proton donor" evidence="10">
    <location>
        <position position="79"/>
    </location>
</feature>
<dbReference type="GO" id="GO:0072527">
    <property type="term" value="P:pyrimidine-containing compound metabolic process"/>
    <property type="evidence" value="ECO:0007669"/>
    <property type="project" value="UniProtKB-ARBA"/>
</dbReference>
<keyword evidence="16" id="KW-1185">Reference proteome</keyword>
<dbReference type="FunFam" id="3.40.140.10:FF:000008">
    <property type="entry name" value="Cytidine deaminase"/>
    <property type="match status" value="1"/>
</dbReference>
<dbReference type="InterPro" id="IPR016193">
    <property type="entry name" value="Cytidine_deaminase-like"/>
</dbReference>
<dbReference type="NCBIfam" id="TIGR01354">
    <property type="entry name" value="cyt_deam_tetra"/>
    <property type="match status" value="1"/>
</dbReference>
<dbReference type="SUPFAM" id="SSF53927">
    <property type="entry name" value="Cytidine deaminase-like"/>
    <property type="match status" value="1"/>
</dbReference>
<accession>A0A1Y2HHP7</accession>
<keyword evidence="6 13" id="KW-0378">Hydrolase</keyword>
<dbReference type="GO" id="GO:0008270">
    <property type="term" value="F:zinc ion binding"/>
    <property type="evidence" value="ECO:0007669"/>
    <property type="project" value="UniProtKB-UniRule"/>
</dbReference>
<organism evidence="15 16">
    <name type="scientific">Catenaria anguillulae PL171</name>
    <dbReference type="NCBI Taxonomy" id="765915"/>
    <lineage>
        <taxon>Eukaryota</taxon>
        <taxon>Fungi</taxon>
        <taxon>Fungi incertae sedis</taxon>
        <taxon>Blastocladiomycota</taxon>
        <taxon>Blastocladiomycetes</taxon>
        <taxon>Blastocladiales</taxon>
        <taxon>Catenariaceae</taxon>
        <taxon>Catenaria</taxon>
    </lineage>
</organism>
<comment type="catalytic activity">
    <reaction evidence="13">
        <text>2'-deoxycytidine + H2O + H(+) = 2'-deoxyuridine + NH4(+)</text>
        <dbReference type="Rhea" id="RHEA:13433"/>
        <dbReference type="ChEBI" id="CHEBI:15377"/>
        <dbReference type="ChEBI" id="CHEBI:15378"/>
        <dbReference type="ChEBI" id="CHEBI:15698"/>
        <dbReference type="ChEBI" id="CHEBI:16450"/>
        <dbReference type="ChEBI" id="CHEBI:28938"/>
        <dbReference type="EC" id="3.5.4.5"/>
    </reaction>
</comment>
<name>A0A1Y2HHP7_9FUNG</name>
<feature type="binding site" evidence="12">
    <location>
        <position position="113"/>
    </location>
    <ligand>
        <name>Zn(2+)</name>
        <dbReference type="ChEBI" id="CHEBI:29105"/>
        <note>catalytic</note>
    </ligand>
</feature>
<dbReference type="GO" id="GO:0004126">
    <property type="term" value="F:cytidine deaminase activity"/>
    <property type="evidence" value="ECO:0007669"/>
    <property type="project" value="UniProtKB-UniRule"/>
</dbReference>
<dbReference type="AlphaFoldDB" id="A0A1Y2HHP7"/>
<dbReference type="CDD" id="cd01283">
    <property type="entry name" value="cytidine_deaminase"/>
    <property type="match status" value="1"/>
</dbReference>
<proteinExistence type="inferred from homology"/>
<dbReference type="STRING" id="765915.A0A1Y2HHP7"/>
<dbReference type="Proteomes" id="UP000193411">
    <property type="component" value="Unassembled WGS sequence"/>
</dbReference>
<comment type="similarity">
    <text evidence="3 13">Belongs to the cytidine and deoxycytidylate deaminase family.</text>
</comment>
<comment type="function">
    <text evidence="2 13">This enzyme scavenges exogenous and endogenous cytidine and 2'-deoxycytidine for UMP synthesis.</text>
</comment>
<dbReference type="Gene3D" id="3.40.140.10">
    <property type="entry name" value="Cytidine Deaminase, domain 2"/>
    <property type="match status" value="1"/>
</dbReference>
<evidence type="ECO:0000313" key="15">
    <source>
        <dbReference type="EMBL" id="ORZ34049.1"/>
    </source>
</evidence>
<dbReference type="OrthoDB" id="414540at2759"/>
<protein>
    <recommendedName>
        <fullName evidence="4 13">Cytidine deaminase</fullName>
        <ecNumber evidence="4 13">3.5.4.5</ecNumber>
    </recommendedName>
    <alternativeName>
        <fullName evidence="8 13">Cytidine aminohydrolase</fullName>
    </alternativeName>
</protein>
<feature type="binding site" evidence="12">
    <location>
        <position position="110"/>
    </location>
    <ligand>
        <name>Zn(2+)</name>
        <dbReference type="ChEBI" id="CHEBI:29105"/>
        <note>catalytic</note>
    </ligand>
</feature>
<evidence type="ECO:0000256" key="3">
    <source>
        <dbReference type="ARBA" id="ARBA00006576"/>
    </source>
</evidence>
<feature type="domain" description="CMP/dCMP-type deaminase" evidence="14">
    <location>
        <begin position="25"/>
        <end position="151"/>
    </location>
</feature>
<evidence type="ECO:0000256" key="2">
    <source>
        <dbReference type="ARBA" id="ARBA00003949"/>
    </source>
</evidence>
<comment type="cofactor">
    <cofactor evidence="1 12 13">
        <name>Zn(2+)</name>
        <dbReference type="ChEBI" id="CHEBI:29105"/>
    </cofactor>
</comment>
<evidence type="ECO:0000256" key="6">
    <source>
        <dbReference type="ARBA" id="ARBA00022801"/>
    </source>
</evidence>
<feature type="binding site" evidence="11">
    <location>
        <begin position="66"/>
        <end position="72"/>
    </location>
    <ligand>
        <name>substrate</name>
    </ligand>
</feature>
<evidence type="ECO:0000256" key="1">
    <source>
        <dbReference type="ARBA" id="ARBA00001947"/>
    </source>
</evidence>
<evidence type="ECO:0000256" key="10">
    <source>
        <dbReference type="PIRSR" id="PIRSR606262-1"/>
    </source>
</evidence>
<dbReference type="InterPro" id="IPR050202">
    <property type="entry name" value="Cyt/Deoxycyt_deaminase"/>
</dbReference>